<accession>A0A392SKW1</accession>
<keyword evidence="1" id="KW-0695">RNA-directed DNA polymerase</keyword>
<dbReference type="Proteomes" id="UP000265520">
    <property type="component" value="Unassembled WGS sequence"/>
</dbReference>
<dbReference type="AlphaFoldDB" id="A0A392SKW1"/>
<dbReference type="GO" id="GO:0003964">
    <property type="term" value="F:RNA-directed DNA polymerase activity"/>
    <property type="evidence" value="ECO:0007669"/>
    <property type="project" value="UniProtKB-KW"/>
</dbReference>
<evidence type="ECO:0000313" key="2">
    <source>
        <dbReference type="Proteomes" id="UP000265520"/>
    </source>
</evidence>
<keyword evidence="1" id="KW-0808">Transferase</keyword>
<dbReference type="EMBL" id="LXQA010392365">
    <property type="protein sequence ID" value="MCI48844.1"/>
    <property type="molecule type" value="Genomic_DNA"/>
</dbReference>
<organism evidence="1 2">
    <name type="scientific">Trifolium medium</name>
    <dbReference type="NCBI Taxonomy" id="97028"/>
    <lineage>
        <taxon>Eukaryota</taxon>
        <taxon>Viridiplantae</taxon>
        <taxon>Streptophyta</taxon>
        <taxon>Embryophyta</taxon>
        <taxon>Tracheophyta</taxon>
        <taxon>Spermatophyta</taxon>
        <taxon>Magnoliopsida</taxon>
        <taxon>eudicotyledons</taxon>
        <taxon>Gunneridae</taxon>
        <taxon>Pentapetalae</taxon>
        <taxon>rosids</taxon>
        <taxon>fabids</taxon>
        <taxon>Fabales</taxon>
        <taxon>Fabaceae</taxon>
        <taxon>Papilionoideae</taxon>
        <taxon>50 kb inversion clade</taxon>
        <taxon>NPAAA clade</taxon>
        <taxon>Hologalegina</taxon>
        <taxon>IRL clade</taxon>
        <taxon>Trifolieae</taxon>
        <taxon>Trifolium</taxon>
    </lineage>
</organism>
<sequence length="75" mass="8370">YNSLDLVSLNRDCGGLGVCRVREFKSSLSGKWSWRLLGEHEGLWFKVLAAKCGVEEGMWDFGTEEKDVSVVEGCV</sequence>
<protein>
    <submittedName>
        <fullName evidence="1">Putative non-LTR retroelement reverse transcriptase</fullName>
    </submittedName>
</protein>
<name>A0A392SKW1_9FABA</name>
<feature type="non-terminal residue" evidence="1">
    <location>
        <position position="1"/>
    </location>
</feature>
<evidence type="ECO:0000313" key="1">
    <source>
        <dbReference type="EMBL" id="MCI48844.1"/>
    </source>
</evidence>
<comment type="caution">
    <text evidence="1">The sequence shown here is derived from an EMBL/GenBank/DDBJ whole genome shotgun (WGS) entry which is preliminary data.</text>
</comment>
<proteinExistence type="predicted"/>
<keyword evidence="1" id="KW-0548">Nucleotidyltransferase</keyword>
<reference evidence="1 2" key="1">
    <citation type="journal article" date="2018" name="Front. Plant Sci.">
        <title>Red Clover (Trifolium pratense) and Zigzag Clover (T. medium) - A Picture of Genomic Similarities and Differences.</title>
        <authorList>
            <person name="Dluhosova J."/>
            <person name="Istvanek J."/>
            <person name="Nedelnik J."/>
            <person name="Repkova J."/>
        </authorList>
    </citation>
    <scope>NUCLEOTIDE SEQUENCE [LARGE SCALE GENOMIC DNA]</scope>
    <source>
        <strain evidence="2">cv. 10/8</strain>
        <tissue evidence="1">Leaf</tissue>
    </source>
</reference>
<keyword evidence="2" id="KW-1185">Reference proteome</keyword>